<dbReference type="Pfam" id="PF25691">
    <property type="entry name" value="BW3TFN"/>
    <property type="match status" value="1"/>
</dbReference>
<dbReference type="EMBL" id="CP065668">
    <property type="protein sequence ID" value="QPS10289.1"/>
    <property type="molecule type" value="Genomic_DNA"/>
</dbReference>
<accession>A0A7T2S7D1</accession>
<protein>
    <submittedName>
        <fullName evidence="2">Uncharacterized protein</fullName>
    </submittedName>
</protein>
<dbReference type="Proteomes" id="UP000594778">
    <property type="component" value="Chromosome"/>
</dbReference>
<sequence length="163" mass="17906">MAAELQERGRIVLAVAVAAMTIHIAYGRGRPEWDGQPTPPAGSGQTGLEDEIARRLVTEKHYVVRDQAGTIEAPGGDRYSISPVPTRMLLIRTTFGYGEAVDEPIREMAVFMGTQVAASVPPGQYYVTPDKITNPGEVYTLERRSVVVRPANKRDLEEIILPF</sequence>
<gene>
    <name evidence="2" type="ORF">I6G66_09955</name>
</gene>
<name>A0A7T2S7D1_DELAC</name>
<evidence type="ECO:0000256" key="1">
    <source>
        <dbReference type="SAM" id="MobiDB-lite"/>
    </source>
</evidence>
<feature type="region of interest" description="Disordered" evidence="1">
    <location>
        <begin position="28"/>
        <end position="47"/>
    </location>
</feature>
<dbReference type="AlphaFoldDB" id="A0A7T2S7D1"/>
<evidence type="ECO:0000313" key="3">
    <source>
        <dbReference type="Proteomes" id="UP000594778"/>
    </source>
</evidence>
<dbReference type="InterPro" id="IPR058040">
    <property type="entry name" value="BW3TFN"/>
</dbReference>
<evidence type="ECO:0000313" key="2">
    <source>
        <dbReference type="EMBL" id="QPS10289.1"/>
    </source>
</evidence>
<reference evidence="2 3" key="1">
    <citation type="submission" date="2020-12" db="EMBL/GenBank/DDBJ databases">
        <title>FDA dAtabase for Regulatory Grade micrObial Sequences (FDA-ARGOS): Supporting development and validation of Infectious Disease Dx tests.</title>
        <authorList>
            <person name="Sproer C."/>
            <person name="Gronow S."/>
            <person name="Severitt S."/>
            <person name="Schroder I."/>
            <person name="Tallon L."/>
            <person name="Sadzewicz L."/>
            <person name="Zhao X."/>
            <person name="Boylan J."/>
            <person name="Ott S."/>
            <person name="Bowen H."/>
            <person name="Vavikolanu K."/>
            <person name="Mehta A."/>
            <person name="Aluvathingal J."/>
            <person name="Nadendla S."/>
            <person name="Lowell S."/>
            <person name="Myers T."/>
            <person name="Yan Y."/>
            <person name="Sichtig H."/>
        </authorList>
    </citation>
    <scope>NUCLEOTIDE SEQUENCE [LARGE SCALE GENOMIC DNA]</scope>
    <source>
        <strain evidence="2 3">FDAARGOS_909</strain>
    </source>
</reference>
<dbReference type="RefSeq" id="WP_197956843.1">
    <property type="nucleotide sequence ID" value="NZ_CP065668.1"/>
</dbReference>
<proteinExistence type="predicted"/>
<organism evidence="2 3">
    <name type="scientific">Delftia acidovorans</name>
    <name type="common">Pseudomonas acidovorans</name>
    <name type="synonym">Comamonas acidovorans</name>
    <dbReference type="NCBI Taxonomy" id="80866"/>
    <lineage>
        <taxon>Bacteria</taxon>
        <taxon>Pseudomonadati</taxon>
        <taxon>Pseudomonadota</taxon>
        <taxon>Betaproteobacteria</taxon>
        <taxon>Burkholderiales</taxon>
        <taxon>Comamonadaceae</taxon>
        <taxon>Delftia</taxon>
    </lineage>
</organism>